<gene>
    <name evidence="1" type="ORF">ALECFALPRED_002218</name>
</gene>
<reference evidence="1" key="1">
    <citation type="submission" date="2021-03" db="EMBL/GenBank/DDBJ databases">
        <authorList>
            <person name="Tagirdzhanova G."/>
        </authorList>
    </citation>
    <scope>NUCLEOTIDE SEQUENCE</scope>
</reference>
<sequence>MVYDTVDSYRLNQSIVEGYLKKKFGNYKFYVEQVNDTYRFWIARLLSEVILLG</sequence>
<comment type="caution">
    <text evidence="1">The sequence shown here is derived from an EMBL/GenBank/DDBJ whole genome shotgun (WGS) entry which is preliminary data.</text>
</comment>
<protein>
    <submittedName>
        <fullName evidence="1">Uncharacterized protein</fullName>
    </submittedName>
</protein>
<accession>A0A8H3IAH9</accession>
<dbReference type="Proteomes" id="UP000664203">
    <property type="component" value="Unassembled WGS sequence"/>
</dbReference>
<evidence type="ECO:0000313" key="2">
    <source>
        <dbReference type="Proteomes" id="UP000664203"/>
    </source>
</evidence>
<keyword evidence="2" id="KW-1185">Reference proteome</keyword>
<organism evidence="1 2">
    <name type="scientific">Alectoria fallacina</name>
    <dbReference type="NCBI Taxonomy" id="1903189"/>
    <lineage>
        <taxon>Eukaryota</taxon>
        <taxon>Fungi</taxon>
        <taxon>Dikarya</taxon>
        <taxon>Ascomycota</taxon>
        <taxon>Pezizomycotina</taxon>
        <taxon>Lecanoromycetes</taxon>
        <taxon>OSLEUM clade</taxon>
        <taxon>Lecanoromycetidae</taxon>
        <taxon>Lecanorales</taxon>
        <taxon>Lecanorineae</taxon>
        <taxon>Parmeliaceae</taxon>
        <taxon>Alectoria</taxon>
    </lineage>
</organism>
<dbReference type="OrthoDB" id="5375245at2759"/>
<name>A0A8H3IAH9_9LECA</name>
<proteinExistence type="predicted"/>
<evidence type="ECO:0000313" key="1">
    <source>
        <dbReference type="EMBL" id="CAF9906384.1"/>
    </source>
</evidence>
<dbReference type="EMBL" id="CAJPDR010000016">
    <property type="protein sequence ID" value="CAF9906384.1"/>
    <property type="molecule type" value="Genomic_DNA"/>
</dbReference>
<dbReference type="AlphaFoldDB" id="A0A8H3IAH9"/>